<dbReference type="Pfam" id="PF00534">
    <property type="entry name" value="Glycos_transf_1"/>
    <property type="match status" value="1"/>
</dbReference>
<dbReference type="InterPro" id="IPR001296">
    <property type="entry name" value="Glyco_trans_1"/>
</dbReference>
<dbReference type="OrthoDB" id="7560678at2"/>
<evidence type="ECO:0000313" key="2">
    <source>
        <dbReference type="EMBL" id="SDE47860.1"/>
    </source>
</evidence>
<reference evidence="2 3" key="1">
    <citation type="submission" date="2016-10" db="EMBL/GenBank/DDBJ databases">
        <authorList>
            <person name="de Groot N.N."/>
        </authorList>
    </citation>
    <scope>NUCLEOTIDE SEQUENCE [LARGE SCALE GENOMIC DNA]</scope>
    <source>
        <strain evidence="2 3">DSM 16195</strain>
    </source>
</reference>
<dbReference type="EMBL" id="FNBA01000001">
    <property type="protein sequence ID" value="SDE47860.1"/>
    <property type="molecule type" value="Genomic_DNA"/>
</dbReference>
<dbReference type="PANTHER" id="PTHR12526">
    <property type="entry name" value="GLYCOSYLTRANSFERASE"/>
    <property type="match status" value="1"/>
</dbReference>
<keyword evidence="3" id="KW-1185">Reference proteome</keyword>
<sequence length="367" mass="42162">MKKSKILFLVQLPPPVHGASLMNKLLAESELLNNKYTIDTIPIQLSNKMEGLGNFSLGKIFGAFSIYFKLIVKLLSNKYDLVYFTLSPLGFAFYKDAISVCILKIFRKNIVFHLHGKGIKNEIQNKLKRKIYKFVFKNVEVIQLAEALKNDIKDIYPKTPYFLPNGVKQIDVTTIDTKRTNSIPTFIYLSNLMKDKGILVFLEAVRNLKKYDNQFKVHIVGPSSDVTIEQLEEYISQNGLTNVKLFGPAFNQKKYKHLLKSDVFVLPTFYKNECFPLSILEAYQTGLVVLSTDNGAIPSMVQENKNGFLVPQKDVEALAERMKYLIKNPQKLEIIKENNKKEFNEKYTEEILIKNFETIIDDVLAKH</sequence>
<dbReference type="SUPFAM" id="SSF53756">
    <property type="entry name" value="UDP-Glycosyltransferase/glycogen phosphorylase"/>
    <property type="match status" value="1"/>
</dbReference>
<protein>
    <submittedName>
        <fullName evidence="2">Glycosyltransferase involved in cell wall bisynthesis</fullName>
    </submittedName>
</protein>
<dbReference type="CDD" id="cd03801">
    <property type="entry name" value="GT4_PimA-like"/>
    <property type="match status" value="1"/>
</dbReference>
<dbReference type="Proteomes" id="UP000199321">
    <property type="component" value="Unassembled WGS sequence"/>
</dbReference>
<organism evidence="2 3">
    <name type="scientific">Ulvibacter litoralis</name>
    <dbReference type="NCBI Taxonomy" id="227084"/>
    <lineage>
        <taxon>Bacteria</taxon>
        <taxon>Pseudomonadati</taxon>
        <taxon>Bacteroidota</taxon>
        <taxon>Flavobacteriia</taxon>
        <taxon>Flavobacteriales</taxon>
        <taxon>Flavobacteriaceae</taxon>
        <taxon>Ulvibacter</taxon>
    </lineage>
</organism>
<dbReference type="RefSeq" id="WP_093140840.1">
    <property type="nucleotide sequence ID" value="NZ_BMWO01000001.1"/>
</dbReference>
<dbReference type="Gene3D" id="3.40.50.2000">
    <property type="entry name" value="Glycogen Phosphorylase B"/>
    <property type="match status" value="2"/>
</dbReference>
<dbReference type="AlphaFoldDB" id="A0A1G7DA49"/>
<evidence type="ECO:0000259" key="1">
    <source>
        <dbReference type="Pfam" id="PF00534"/>
    </source>
</evidence>
<keyword evidence="2" id="KW-0808">Transferase</keyword>
<feature type="domain" description="Glycosyl transferase family 1" evidence="1">
    <location>
        <begin position="184"/>
        <end position="341"/>
    </location>
</feature>
<name>A0A1G7DA49_9FLAO</name>
<evidence type="ECO:0000313" key="3">
    <source>
        <dbReference type="Proteomes" id="UP000199321"/>
    </source>
</evidence>
<proteinExistence type="predicted"/>
<dbReference type="STRING" id="227084.SAMN05421855_101825"/>
<accession>A0A1G7DA49</accession>
<dbReference type="GO" id="GO:0016757">
    <property type="term" value="F:glycosyltransferase activity"/>
    <property type="evidence" value="ECO:0007669"/>
    <property type="project" value="InterPro"/>
</dbReference>
<dbReference type="PANTHER" id="PTHR12526:SF630">
    <property type="entry name" value="GLYCOSYLTRANSFERASE"/>
    <property type="match status" value="1"/>
</dbReference>
<gene>
    <name evidence="2" type="ORF">SAMN05421855_101825</name>
</gene>